<sequence>MTLVAAVLVYFSALCCGFPQISLLNHGALIPINKRKTSFQLLTCDFACINGKCNPITRSCVCNEGWSGGACDVCSIGKICDWSISRPAISIILPQTGPVASTTSEHGSSSHTGFVFAHGRGFPRGKDARYNCLFGGVATEGQWLSNSVVRCTQPPRAHVGKHAFNLVPLGTNAYIPYEVETMHHYTFFMNCDASSCQGSCLGPLCLCRLHSQTGQRCEISNLETETNSTVIENDPAITHAQELQPYIAKIPVQSPSSHLTILYTDIDQLTIDPFENTVEWDQPIGNNKPYHISIQAVSANSVNVLNWTLTVEPSYIPVVDNVTFSNDSVTNNRIVYGVIQSRNHSSSNKSIDTMTKKVPITLKVYLDSSTNLVETVQTFSTTDEQHILKYELYPYIDVPGRYSITAQHPHTDSADNSFVEWIEDEFKIEAQQLEIVINEKNFTESYRIFAKSKVLCVENTAEWMVEVLEPRKFISIASFSQSIDHLHLDVTFSITNLASKSIKPNTILQLAFNCDFQTAITTQTLHSSKPTASVVNLNPERIFVSTVSSRNEHSSPPQPTLSIDVQLEYLEEDTKISLSDADLSPFRLVWGDLHKIQQVGTPVKLWLQLESDWDDSFSADSQINIPNSQNPVFSIPYKIRREVADTIAFVLTIKCYTDLAGDNPNSLVDVELFSTNKEQYFSKSVHLNGGSHIILPLKTDFFQLKVKSTEYLPFTTVIKITTDNSTLIVGLDRQPAQYFVSDGKEIYAENSQAQTKSSAPHLSIRPSIFPIAEYAEDVYVNVVHQNGPLNSFLLIKKVETDQPYLLILNNNSTIPALCTGCGYRLPIRILQNPNPESQNSNCNTYAIPIPFTYTIPGLPQTFRSSTFAVIDARADSSTSKPFMCSSDFELAQKTSLVIDCATAKLRECRKLYFSQPTSTPMCDSQWSNIPDDLLSIHTYAQYLLLAAKCQMFGVDFGLVKQMIRCISTMDFDCPINEPNVDKSTALIDPGLFAGQLFNQHFGLVQPLKIGVQSMFPALSAVDSQLANFPAVMHDFLEQLEKVFPSSDLNNALGNKRNVWFDAFLKAASDQSRGGALVTQEELEDFEDLSIWVFFLDLTIWLLGYYYWLKPTVQDSRDNDKESVSRYRCDHHKWVNKAYNCKAKMRVRRPADSDKVIIEKSGRCNHGKVKERKLDSPVKEKLKEYDEQEGPKKSPSVIRRQLRKDLNRPKAELPTTTQIASFNYLNKVSCCFERCCKTLRATNWDKGAGLISRWNETLEDLQGSDINLQFPELKARIGDFRDLVSRADRLKSITRQFGGANPFSMLHDILKKMFANIKNNEKEESIGSAIVKIQPAEISEGEEFRIFVSVQNKLKKESLKNIHLNVDFGKEFFGANRNGLKYRVGPVFYSGIASIDSANQLETNAMLTAEWTVVPVPDYRLTKTVTQTPQIVLSFDVGSQRKNQRLRSPVFNILPRASVRVLAFAFPTVHRENWQQGDEEESSIRPFTLSIAVINSGYSDLNKAEIVEIQPWLVVARNRSSLITADYKFTNVKLDGSDLSDNSGHLNIGSVASSQSRHLTLNISTVKEKEAIFRNLSLLMLANDQVLTQFDYRFFLIHDTTDAGHTSFLVSESSQPFPLHYYSKQTGQLVPLQSLQPIEEKQTTQQINGFSYVSILVAYRRLAMDIANAPASATSAVFGTFHVNPLPETKKGKIFELVRASEVLARNGVQQRVLLQDKIWMQKKANTTIVKFVDLEAVGQTSSSQIIYEFLFGDPEHFKLPYFSQSLYRIQVVPGRFYSESPKGDPIVISSLKAVSHIGAKFNYSLVSKRPDSHFEVVPQTGEIVLTDPLNKTIEPEALCMNLIAEDSHNHKTVVPVQLSSSIQKRSDQEECGIFPSTQEDPLYYHVFNGDTDSLVRNPAVTIVVPVSEPTSTTSITTTALSIMPSDSTLPLVATTIGPRFSLATREMPRIPTILPVFTVGPVARTIGLESTSSSTTTARSTTPFTTSTLFIPEAEEEEQEHGSLNALTISSSSTPPATLAIKPDQSLPAVSITSSIATTTTTRSPTFAVITTNPLAILPWLWTPKPMLTVQPAATQTLTTPNTLKMASTNSVTPQQMPSLRVSTHVVEPLTVSTVSETSSQPSGASTITTQVNVPLTEDGGSSEDMVKMACRQRQLEPIWAVICDLGKTVYKTRD</sequence>
<feature type="domain" description="EGF-like" evidence="3">
    <location>
        <begin position="60"/>
        <end position="71"/>
    </location>
</feature>
<evidence type="ECO:0000256" key="1">
    <source>
        <dbReference type="SAM" id="MobiDB-lite"/>
    </source>
</evidence>
<evidence type="ECO:0000313" key="5">
    <source>
        <dbReference type="WBParaSite" id="jg4292"/>
    </source>
</evidence>
<evidence type="ECO:0000313" key="4">
    <source>
        <dbReference type="Proteomes" id="UP000887574"/>
    </source>
</evidence>
<dbReference type="InterPro" id="IPR013783">
    <property type="entry name" value="Ig-like_fold"/>
</dbReference>
<dbReference type="Proteomes" id="UP000887574">
    <property type="component" value="Unplaced"/>
</dbReference>
<dbReference type="WBParaSite" id="jg4292">
    <property type="protein sequence ID" value="jg4292"/>
    <property type="gene ID" value="jg4292"/>
</dbReference>
<protein>
    <submittedName>
        <fullName evidence="5">EGF-like domain-containing protein</fullName>
    </submittedName>
</protein>
<feature type="signal peptide" evidence="2">
    <location>
        <begin position="1"/>
        <end position="17"/>
    </location>
</feature>
<dbReference type="Gene3D" id="2.60.40.10">
    <property type="entry name" value="Immunoglobulins"/>
    <property type="match status" value="1"/>
</dbReference>
<keyword evidence="4" id="KW-1185">Reference proteome</keyword>
<feature type="chain" id="PRO_5038082128" evidence="2">
    <location>
        <begin position="18"/>
        <end position="2175"/>
    </location>
</feature>
<keyword evidence="2" id="KW-0732">Signal</keyword>
<proteinExistence type="predicted"/>
<organism evidence="4 5">
    <name type="scientific">Ditylenchus dipsaci</name>
    <dbReference type="NCBI Taxonomy" id="166011"/>
    <lineage>
        <taxon>Eukaryota</taxon>
        <taxon>Metazoa</taxon>
        <taxon>Ecdysozoa</taxon>
        <taxon>Nematoda</taxon>
        <taxon>Chromadorea</taxon>
        <taxon>Rhabditida</taxon>
        <taxon>Tylenchina</taxon>
        <taxon>Tylenchomorpha</taxon>
        <taxon>Sphaerularioidea</taxon>
        <taxon>Anguinidae</taxon>
        <taxon>Anguininae</taxon>
        <taxon>Ditylenchus</taxon>
    </lineage>
</organism>
<feature type="region of interest" description="Disordered" evidence="1">
    <location>
        <begin position="1168"/>
        <end position="1209"/>
    </location>
</feature>
<evidence type="ECO:0000256" key="2">
    <source>
        <dbReference type="SAM" id="SignalP"/>
    </source>
</evidence>
<evidence type="ECO:0000259" key="3">
    <source>
        <dbReference type="PROSITE" id="PS00022"/>
    </source>
</evidence>
<name>A0A915E9I2_9BILA</name>
<accession>A0A915E9I2</accession>
<reference evidence="5" key="1">
    <citation type="submission" date="2022-11" db="UniProtKB">
        <authorList>
            <consortium name="WormBaseParasite"/>
        </authorList>
    </citation>
    <scope>IDENTIFICATION</scope>
</reference>
<dbReference type="InterPro" id="IPR000742">
    <property type="entry name" value="EGF"/>
</dbReference>
<feature type="compositionally biased region" description="Basic and acidic residues" evidence="1">
    <location>
        <begin position="1171"/>
        <end position="1191"/>
    </location>
</feature>
<dbReference type="PROSITE" id="PS00022">
    <property type="entry name" value="EGF_1"/>
    <property type="match status" value="1"/>
</dbReference>
<dbReference type="CDD" id="cd11304">
    <property type="entry name" value="Cadherin_repeat"/>
    <property type="match status" value="1"/>
</dbReference>